<dbReference type="GeneID" id="20304888"/>
<dbReference type="EMBL" id="JH226130">
    <property type="protein sequence ID" value="EHY52030.1"/>
    <property type="molecule type" value="Genomic_DNA"/>
</dbReference>
<evidence type="ECO:0000256" key="1">
    <source>
        <dbReference type="SAM" id="MobiDB-lite"/>
    </source>
</evidence>
<feature type="region of interest" description="Disordered" evidence="1">
    <location>
        <begin position="1"/>
        <end position="57"/>
    </location>
</feature>
<keyword evidence="3" id="KW-1185">Reference proteome</keyword>
<dbReference type="AlphaFoldDB" id="H6BME7"/>
<evidence type="ECO:0000313" key="3">
    <source>
        <dbReference type="Proteomes" id="UP000007304"/>
    </source>
</evidence>
<gene>
    <name evidence="2" type="ORF">HMPREF1120_00249</name>
</gene>
<dbReference type="RefSeq" id="XP_009152491.1">
    <property type="nucleotide sequence ID" value="XM_009154243.1"/>
</dbReference>
<proteinExistence type="predicted"/>
<accession>H6BME7</accession>
<protein>
    <submittedName>
        <fullName evidence="2">Uncharacterized protein</fullName>
    </submittedName>
</protein>
<sequence>MQEINDRGIAHGPRPTTQIEGLFAPKCRSDAGGTQPSEGSDHLSGGPDARRPIPGRAESHGLRWVGLQCQSWALPIAIRTGWNRWPRAKWRPVDDGTKRRQHSRPLQKPLLPIDRTIHSHATRLDCVMHQGTLWS</sequence>
<evidence type="ECO:0000313" key="2">
    <source>
        <dbReference type="EMBL" id="EHY52030.1"/>
    </source>
</evidence>
<organism evidence="2 3">
    <name type="scientific">Exophiala dermatitidis (strain ATCC 34100 / CBS 525.76 / NIH/UT8656)</name>
    <name type="common">Black yeast</name>
    <name type="synonym">Wangiella dermatitidis</name>
    <dbReference type="NCBI Taxonomy" id="858893"/>
    <lineage>
        <taxon>Eukaryota</taxon>
        <taxon>Fungi</taxon>
        <taxon>Dikarya</taxon>
        <taxon>Ascomycota</taxon>
        <taxon>Pezizomycotina</taxon>
        <taxon>Eurotiomycetes</taxon>
        <taxon>Chaetothyriomycetidae</taxon>
        <taxon>Chaetothyriales</taxon>
        <taxon>Herpotrichiellaceae</taxon>
        <taxon>Exophiala</taxon>
    </lineage>
</organism>
<dbReference type="HOGENOM" id="CLU_1885763_0_0_1"/>
<dbReference type="VEuPathDB" id="FungiDB:HMPREF1120_00249"/>
<dbReference type="RefSeq" id="XP_009152490.1">
    <property type="nucleotide sequence ID" value="XM_009154242.1"/>
</dbReference>
<name>H6BME7_EXODN</name>
<dbReference type="Proteomes" id="UP000007304">
    <property type="component" value="Unassembled WGS sequence"/>
</dbReference>
<dbReference type="EMBL" id="JH226130">
    <property type="protein sequence ID" value="EHY52029.1"/>
    <property type="molecule type" value="Genomic_DNA"/>
</dbReference>
<reference evidence="2" key="1">
    <citation type="submission" date="2011-07" db="EMBL/GenBank/DDBJ databases">
        <title>The Genome Sequence of Exophiala (Wangiella) dermatitidis NIH/UT8656.</title>
        <authorList>
            <consortium name="The Broad Institute Genome Sequencing Platform"/>
            <person name="Cuomo C."/>
            <person name="Wang Z."/>
            <person name="Hunicke-Smith S."/>
            <person name="Szanislo P.J."/>
            <person name="Earl A."/>
            <person name="Young S.K."/>
            <person name="Zeng Q."/>
            <person name="Gargeya S."/>
            <person name="Fitzgerald M."/>
            <person name="Haas B."/>
            <person name="Abouelleil A."/>
            <person name="Alvarado L."/>
            <person name="Arachchi H.M."/>
            <person name="Berlin A."/>
            <person name="Brown A."/>
            <person name="Chapman S.B."/>
            <person name="Chen Z."/>
            <person name="Dunbar C."/>
            <person name="Freedman E."/>
            <person name="Gearin G."/>
            <person name="Gellesch M."/>
            <person name="Goldberg J."/>
            <person name="Griggs A."/>
            <person name="Gujja S."/>
            <person name="Heiman D."/>
            <person name="Howarth C."/>
            <person name="Larson L."/>
            <person name="Lui A."/>
            <person name="MacDonald P.J.P."/>
            <person name="Montmayeur A."/>
            <person name="Murphy C."/>
            <person name="Neiman D."/>
            <person name="Pearson M."/>
            <person name="Priest M."/>
            <person name="Roberts A."/>
            <person name="Saif S."/>
            <person name="Shea T."/>
            <person name="Shenoy N."/>
            <person name="Sisk P."/>
            <person name="Stolte C."/>
            <person name="Sykes S."/>
            <person name="Wortman J."/>
            <person name="Nusbaum C."/>
            <person name="Birren B."/>
        </authorList>
    </citation>
    <scope>NUCLEOTIDE SEQUENCE</scope>
    <source>
        <strain evidence="2">NIH/UT8656</strain>
    </source>
</reference>